<protein>
    <recommendedName>
        <fullName evidence="3">Uncharacterized protein ycf33</fullName>
    </recommendedName>
</protein>
<dbReference type="Pfam" id="PF05421">
    <property type="entry name" value="DUF751"/>
    <property type="match status" value="1"/>
</dbReference>
<evidence type="ECO:0000256" key="4">
    <source>
        <dbReference type="ARBA" id="ARBA00022640"/>
    </source>
</evidence>
<keyword evidence="6" id="KW-0472">Membrane</keyword>
<gene>
    <name evidence="7" type="ORF">C4D60_Mb06t25590</name>
</gene>
<dbReference type="EMBL" id="PYDT01000009">
    <property type="protein sequence ID" value="THU50932.1"/>
    <property type="molecule type" value="Genomic_DNA"/>
</dbReference>
<feature type="transmembrane region" description="Helical" evidence="6">
    <location>
        <begin position="146"/>
        <end position="163"/>
    </location>
</feature>
<feature type="compositionally biased region" description="Pro residues" evidence="5">
    <location>
        <begin position="23"/>
        <end position="35"/>
    </location>
</feature>
<evidence type="ECO:0000313" key="7">
    <source>
        <dbReference type="EMBL" id="THU50932.1"/>
    </source>
</evidence>
<evidence type="ECO:0000256" key="6">
    <source>
        <dbReference type="SAM" id="Phobius"/>
    </source>
</evidence>
<evidence type="ECO:0000256" key="3">
    <source>
        <dbReference type="ARBA" id="ARBA00021584"/>
    </source>
</evidence>
<comment type="subcellular location">
    <subcellularLocation>
        <location evidence="1">Plastid</location>
    </subcellularLocation>
</comment>
<evidence type="ECO:0000256" key="1">
    <source>
        <dbReference type="ARBA" id="ARBA00004474"/>
    </source>
</evidence>
<dbReference type="GO" id="GO:0009536">
    <property type="term" value="C:plastid"/>
    <property type="evidence" value="ECO:0007669"/>
    <property type="project" value="UniProtKB-SubCell"/>
</dbReference>
<keyword evidence="8" id="KW-1185">Reference proteome</keyword>
<organism evidence="7 8">
    <name type="scientific">Musa balbisiana</name>
    <name type="common">Banana</name>
    <dbReference type="NCBI Taxonomy" id="52838"/>
    <lineage>
        <taxon>Eukaryota</taxon>
        <taxon>Viridiplantae</taxon>
        <taxon>Streptophyta</taxon>
        <taxon>Embryophyta</taxon>
        <taxon>Tracheophyta</taxon>
        <taxon>Spermatophyta</taxon>
        <taxon>Magnoliopsida</taxon>
        <taxon>Liliopsida</taxon>
        <taxon>Zingiberales</taxon>
        <taxon>Musaceae</taxon>
        <taxon>Musa</taxon>
    </lineage>
</organism>
<dbReference type="InterPro" id="IPR008470">
    <property type="entry name" value="Uncharacterised_Ycf33"/>
</dbReference>
<dbReference type="PANTHER" id="PTHR36049">
    <property type="entry name" value="TRANSMEMBRANE PROTEIN"/>
    <property type="match status" value="1"/>
</dbReference>
<feature type="transmembrane region" description="Helical" evidence="6">
    <location>
        <begin position="77"/>
        <end position="94"/>
    </location>
</feature>
<feature type="transmembrane region" description="Helical" evidence="6">
    <location>
        <begin position="120"/>
        <end position="140"/>
    </location>
</feature>
<feature type="region of interest" description="Disordered" evidence="5">
    <location>
        <begin position="14"/>
        <end position="63"/>
    </location>
</feature>
<sequence length="182" mass="19689">MNCVLHLKPHLRFSMNGHRPVRSPTPPSPPPPPPSKLQSNSSPLNHAPTAATVKSEAPTPVEKEKAEAIPAAELPRWLLLGGASLGLALLLMGIDPQRQALALGPEGPLMEEFWDNVRRYVLYALTVSTGAIYTISQPIIELLKNPITAVLIIVVLAGAFYLLSQVLSAMVGISEFSYDYAY</sequence>
<keyword evidence="6" id="KW-0812">Transmembrane</keyword>
<comment type="caution">
    <text evidence="7">The sequence shown here is derived from an EMBL/GenBank/DDBJ whole genome shotgun (WGS) entry which is preliminary data.</text>
</comment>
<dbReference type="Proteomes" id="UP000317650">
    <property type="component" value="Chromosome 6"/>
</dbReference>
<comment type="similarity">
    <text evidence="2">Belongs to the ycf33 family.</text>
</comment>
<keyword evidence="6" id="KW-1133">Transmembrane helix</keyword>
<accession>A0A4S8IT51</accession>
<evidence type="ECO:0000256" key="2">
    <source>
        <dbReference type="ARBA" id="ARBA00010985"/>
    </source>
</evidence>
<evidence type="ECO:0000313" key="8">
    <source>
        <dbReference type="Proteomes" id="UP000317650"/>
    </source>
</evidence>
<evidence type="ECO:0000256" key="5">
    <source>
        <dbReference type="SAM" id="MobiDB-lite"/>
    </source>
</evidence>
<reference evidence="7 8" key="1">
    <citation type="journal article" date="2019" name="Nat. Plants">
        <title>Genome sequencing of Musa balbisiana reveals subgenome evolution and function divergence in polyploid bananas.</title>
        <authorList>
            <person name="Yao X."/>
        </authorList>
    </citation>
    <scope>NUCLEOTIDE SEQUENCE [LARGE SCALE GENOMIC DNA]</scope>
    <source>
        <strain evidence="8">cv. DH-PKW</strain>
        <tissue evidence="7">Leaves</tissue>
    </source>
</reference>
<keyword evidence="4" id="KW-0934">Plastid</keyword>
<dbReference type="AlphaFoldDB" id="A0A4S8IT51"/>
<proteinExistence type="inferred from homology"/>
<dbReference type="PANTHER" id="PTHR36049:SF3">
    <property type="match status" value="1"/>
</dbReference>
<name>A0A4S8IT51_MUSBA</name>